<proteinExistence type="predicted"/>
<accession>A9WBM4</accession>
<dbReference type="EMBL" id="CP000909">
    <property type="protein sequence ID" value="ABY34831.1"/>
    <property type="molecule type" value="Genomic_DNA"/>
</dbReference>
<keyword evidence="1" id="KW-0812">Transmembrane</keyword>
<dbReference type="Proteomes" id="UP000002008">
    <property type="component" value="Chromosome"/>
</dbReference>
<reference evidence="3" key="1">
    <citation type="journal article" date="2011" name="BMC Genomics">
        <title>Complete genome sequence of the filamentous anoxygenic phototrophic bacterium Chloroflexus aurantiacus.</title>
        <authorList>
            <person name="Tang K.H."/>
            <person name="Barry K."/>
            <person name="Chertkov O."/>
            <person name="Dalin E."/>
            <person name="Han C.S."/>
            <person name="Hauser L.J."/>
            <person name="Honchak B.M."/>
            <person name="Karbach L.E."/>
            <person name="Land M.L."/>
            <person name="Lapidus A."/>
            <person name="Larimer F.W."/>
            <person name="Mikhailova N."/>
            <person name="Pitluck S."/>
            <person name="Pierson B.K."/>
            <person name="Blankenship R.E."/>
        </authorList>
    </citation>
    <scope>NUCLEOTIDE SEQUENCE [LARGE SCALE GENOMIC DNA]</scope>
    <source>
        <strain evidence="3">ATCC 29366 / DSM 635 / J-10-fl</strain>
    </source>
</reference>
<protein>
    <recommendedName>
        <fullName evidence="4">Peptidase MA-like domain-containing protein</fullName>
    </recommendedName>
</protein>
<dbReference type="eggNOG" id="COG0308">
    <property type="taxonomic scope" value="Bacteria"/>
</dbReference>
<dbReference type="InParanoid" id="A9WBM4"/>
<sequence>MGLGSRWITIALFLIGLAATIIVVRMQQSPPRLAPLVAEANVVAAVPVLSGDALPQNTDLLRITVAPQALPASVSIETITADLYAALAYVSERTAINLTAPIAVRINASPDCALHGVAYTDIREVQVFTCSALPPSRAVNILAHEFVHQLAHDYYGAAHLRSDPILLEGWATWGAGRYWLGQMPDFRTFVGTRPSLPLVASHLGRPAAEMNTLYYQWASFVEYLIITYGRAAFDDLYRSGAGTPGSADYQGVYGIDLPALEAQWRTWLNNGGS</sequence>
<keyword evidence="3" id="KW-1185">Reference proteome</keyword>
<dbReference type="PATRIC" id="fig|324602.8.peg.1848"/>
<organism evidence="2 3">
    <name type="scientific">Chloroflexus aurantiacus (strain ATCC 29366 / DSM 635 / J-10-fl)</name>
    <dbReference type="NCBI Taxonomy" id="324602"/>
    <lineage>
        <taxon>Bacteria</taxon>
        <taxon>Bacillati</taxon>
        <taxon>Chloroflexota</taxon>
        <taxon>Chloroflexia</taxon>
        <taxon>Chloroflexales</taxon>
        <taxon>Chloroflexineae</taxon>
        <taxon>Chloroflexaceae</taxon>
        <taxon>Chloroflexus</taxon>
    </lineage>
</organism>
<name>A9WBM4_CHLAA</name>
<dbReference type="AlphaFoldDB" id="A9WBM4"/>
<evidence type="ECO:0000256" key="1">
    <source>
        <dbReference type="SAM" id="Phobius"/>
    </source>
</evidence>
<dbReference type="KEGG" id="cau:Caur_1613"/>
<keyword evidence="1" id="KW-1133">Transmembrane helix</keyword>
<dbReference type="RefSeq" id="WP_012257485.1">
    <property type="nucleotide sequence ID" value="NC_010175.1"/>
</dbReference>
<feature type="transmembrane region" description="Helical" evidence="1">
    <location>
        <begin position="6"/>
        <end position="24"/>
    </location>
</feature>
<evidence type="ECO:0000313" key="3">
    <source>
        <dbReference type="Proteomes" id="UP000002008"/>
    </source>
</evidence>
<evidence type="ECO:0008006" key="4">
    <source>
        <dbReference type="Google" id="ProtNLM"/>
    </source>
</evidence>
<dbReference type="EnsemblBacteria" id="ABY34831">
    <property type="protein sequence ID" value="ABY34831"/>
    <property type="gene ID" value="Caur_1613"/>
</dbReference>
<keyword evidence="1" id="KW-0472">Membrane</keyword>
<dbReference type="HOGENOM" id="CLU_996925_0_0_0"/>
<evidence type="ECO:0000313" key="2">
    <source>
        <dbReference type="EMBL" id="ABY34831.1"/>
    </source>
</evidence>
<gene>
    <name evidence="2" type="ordered locus">Caur_1613</name>
</gene>
<dbReference type="STRING" id="324602.Caur_1613"/>